<dbReference type="AlphaFoldDB" id="A0A0R1UFX9"/>
<name>A0A0R1UFX9_9LACO</name>
<dbReference type="NCBIfam" id="NF047422">
    <property type="entry name" value="YfmF_fam"/>
    <property type="match status" value="1"/>
</dbReference>
<dbReference type="EMBL" id="AZFK01000006">
    <property type="protein sequence ID" value="KRL92281.1"/>
    <property type="molecule type" value="Genomic_DNA"/>
</dbReference>
<dbReference type="PATRIC" id="fig|1423760.3.peg.20"/>
<reference evidence="2 3" key="1">
    <citation type="journal article" date="2015" name="Genome Announc.">
        <title>Expanding the biotechnology potential of lactobacilli through comparative genomics of 213 strains and associated genera.</title>
        <authorList>
            <person name="Sun Z."/>
            <person name="Harris H.M."/>
            <person name="McCann A."/>
            <person name="Guo C."/>
            <person name="Argimon S."/>
            <person name="Zhang W."/>
            <person name="Yang X."/>
            <person name="Jeffery I.B."/>
            <person name="Cooney J.C."/>
            <person name="Kagawa T.F."/>
            <person name="Liu W."/>
            <person name="Song Y."/>
            <person name="Salvetti E."/>
            <person name="Wrobel A."/>
            <person name="Rasinkangas P."/>
            <person name="Parkhill J."/>
            <person name="Rea M.C."/>
            <person name="O'Sullivan O."/>
            <person name="Ritari J."/>
            <person name="Douillard F.P."/>
            <person name="Paul Ross R."/>
            <person name="Yang R."/>
            <person name="Briner A.E."/>
            <person name="Felis G.E."/>
            <person name="de Vos W.M."/>
            <person name="Barrangou R."/>
            <person name="Klaenhammer T.R."/>
            <person name="Caufield P.W."/>
            <person name="Cui Y."/>
            <person name="Zhang H."/>
            <person name="O'Toole P.W."/>
        </authorList>
    </citation>
    <scope>NUCLEOTIDE SEQUENCE [LARGE SCALE GENOMIC DNA]</scope>
    <source>
        <strain evidence="2 3">DSM 15946</strain>
    </source>
</reference>
<dbReference type="RefSeq" id="WP_162258976.1">
    <property type="nucleotide sequence ID" value="NZ_AZFK01000006.1"/>
</dbReference>
<accession>A0A0R1UFX9</accession>
<dbReference type="InterPro" id="IPR011249">
    <property type="entry name" value="Metalloenz_LuxS/M16"/>
</dbReference>
<evidence type="ECO:0000259" key="1">
    <source>
        <dbReference type="Pfam" id="PF05193"/>
    </source>
</evidence>
<feature type="domain" description="Peptidase M16 C-terminal" evidence="1">
    <location>
        <begin position="179"/>
        <end position="353"/>
    </location>
</feature>
<evidence type="ECO:0000313" key="2">
    <source>
        <dbReference type="EMBL" id="KRL92281.1"/>
    </source>
</evidence>
<dbReference type="Pfam" id="PF05193">
    <property type="entry name" value="Peptidase_M16_C"/>
    <property type="match status" value="1"/>
</dbReference>
<evidence type="ECO:0000313" key="3">
    <source>
        <dbReference type="Proteomes" id="UP000050816"/>
    </source>
</evidence>
<organism evidence="2 3">
    <name type="scientific">Limosilactobacillus ingluviei DSM 15946</name>
    <dbReference type="NCBI Taxonomy" id="1423760"/>
    <lineage>
        <taxon>Bacteria</taxon>
        <taxon>Bacillati</taxon>
        <taxon>Bacillota</taxon>
        <taxon>Bacilli</taxon>
        <taxon>Lactobacillales</taxon>
        <taxon>Lactobacillaceae</taxon>
        <taxon>Limosilactobacillus</taxon>
    </lineage>
</organism>
<dbReference type="Gene3D" id="3.30.830.10">
    <property type="entry name" value="Metalloenzyme, LuxS/M16 peptidase-like"/>
    <property type="match status" value="2"/>
</dbReference>
<dbReference type="Proteomes" id="UP000050816">
    <property type="component" value="Unassembled WGS sequence"/>
</dbReference>
<sequence length="416" mass="45353">MVDFELVPGVNVHVLATEQFKQTKLLLNFSRLQTRNNAAARNLLANVLTTSSQLYSTQTALARHLAKLYGASVGAYVTRLGHAHTVRFKATFINEQFAPNLLDAVVQTMGELLFYPLADGMRFDVPTWQLQKTNLVATLQSWDDDKHFYALRQLERLYYQTGSVMEVPSTGTKAQVAALTNEATYAAYQTMLADDQVDIFVIGAVDPDQVAASLQKLPFQARPACLPANLFHNQPAEPLKKLTEHQPLQQAHLNLAYRQPVYFGTADYPTALVMNGLLGGSPYSKLFVNVREKASLAYSISSSLRPFAGHLVIQAGIAAQQAPAAQQLIEAQVQALAAGDFDVATLAKVKAGLLNQYLASQDDENYLLGRALAKTLLQQPTKLDYPAALAAVTPAQVAHLAAQLEPAAVYLLSGDE</sequence>
<gene>
    <name evidence="2" type="ORF">FC43_GL000019</name>
</gene>
<dbReference type="SUPFAM" id="SSF63411">
    <property type="entry name" value="LuxS/MPP-like metallohydrolase"/>
    <property type="match status" value="2"/>
</dbReference>
<comment type="caution">
    <text evidence="2">The sequence shown here is derived from an EMBL/GenBank/DDBJ whole genome shotgun (WGS) entry which is preliminary data.</text>
</comment>
<proteinExistence type="predicted"/>
<protein>
    <submittedName>
        <fullName evidence="2">Peptidase M16 domain-containing protein</fullName>
    </submittedName>
</protein>
<dbReference type="GO" id="GO:0046872">
    <property type="term" value="F:metal ion binding"/>
    <property type="evidence" value="ECO:0007669"/>
    <property type="project" value="InterPro"/>
</dbReference>
<dbReference type="InterPro" id="IPR007863">
    <property type="entry name" value="Peptidase_M16_C"/>
</dbReference>